<dbReference type="EMBL" id="VSSQ01007243">
    <property type="protein sequence ID" value="MPM35305.1"/>
    <property type="molecule type" value="Genomic_DNA"/>
</dbReference>
<keyword evidence="1" id="KW-0812">Transmembrane</keyword>
<feature type="transmembrane region" description="Helical" evidence="1">
    <location>
        <begin position="85"/>
        <end position="106"/>
    </location>
</feature>
<dbReference type="InterPro" id="IPR036890">
    <property type="entry name" value="HATPase_C_sf"/>
</dbReference>
<feature type="transmembrane region" description="Helical" evidence="1">
    <location>
        <begin position="159"/>
        <end position="177"/>
    </location>
</feature>
<dbReference type="CDD" id="cd16935">
    <property type="entry name" value="HATPase_AgrC-ComD-like"/>
    <property type="match status" value="1"/>
</dbReference>
<sequence length="448" mass="51671">MLYNILLFFSFLQSVVGFTLMSSAAMRFREPAKKRIIIGLFVMLCWISLLSYHLFTHGIDSVDGFAIFIILVIELSWFLICSEDYFFVSLFSFITFVNIYLSINYFSDTLAIHAEGSAFVIEFMINRLVIYAVILPLLYKFVRQRFRRLVGALDKEWRAAGLVPLMFLIMQIMVLYYPSPYWSWNNENWNKVIIITVYMLFLAVYYLLYIQANAIVEKYALEKRHLLMAQQEKLWESELARQKASVALAFQQKHDMRHHNTVIIDMLKSGNVAELEDYMKSFNAALDISKTTVYCKNPIVNSICNSYAQKAEREKIKIHFHMVVPEQAGIDNVDLTCIFGNALENSIEGCLRLPKDYEKKIDVIAKYMDGRLRIQVENSCCEGIVFDGERPITQKKGGGTGIHSIIYTTEKYDGTYAFSVRDCKFTTQIVLNVNEVIPKGNSQEATIS</sequence>
<protein>
    <recommendedName>
        <fullName evidence="2">Sensor histidine kinase NatK-like C-terminal domain-containing protein</fullName>
    </recommendedName>
</protein>
<evidence type="ECO:0000259" key="2">
    <source>
        <dbReference type="Pfam" id="PF14501"/>
    </source>
</evidence>
<dbReference type="SUPFAM" id="SSF55874">
    <property type="entry name" value="ATPase domain of HSP90 chaperone/DNA topoisomerase II/histidine kinase"/>
    <property type="match status" value="1"/>
</dbReference>
<dbReference type="InterPro" id="IPR032834">
    <property type="entry name" value="NatK-like_C"/>
</dbReference>
<feature type="transmembrane region" description="Helical" evidence="1">
    <location>
        <begin position="6"/>
        <end position="24"/>
    </location>
</feature>
<feature type="transmembrane region" description="Helical" evidence="1">
    <location>
        <begin position="118"/>
        <end position="139"/>
    </location>
</feature>
<comment type="caution">
    <text evidence="3">The sequence shown here is derived from an EMBL/GenBank/DDBJ whole genome shotgun (WGS) entry which is preliminary data.</text>
</comment>
<accession>A0A644Z308</accession>
<dbReference type="Gene3D" id="3.30.565.10">
    <property type="entry name" value="Histidine kinase-like ATPase, C-terminal domain"/>
    <property type="match status" value="1"/>
</dbReference>
<proteinExistence type="predicted"/>
<evidence type="ECO:0000256" key="1">
    <source>
        <dbReference type="SAM" id="Phobius"/>
    </source>
</evidence>
<keyword evidence="1" id="KW-1133">Transmembrane helix</keyword>
<dbReference type="PANTHER" id="PTHR40448">
    <property type="entry name" value="TWO-COMPONENT SENSOR HISTIDINE KINASE"/>
    <property type="match status" value="1"/>
</dbReference>
<evidence type="ECO:0000313" key="3">
    <source>
        <dbReference type="EMBL" id="MPM35305.1"/>
    </source>
</evidence>
<keyword evidence="1" id="KW-0472">Membrane</keyword>
<gene>
    <name evidence="3" type="ORF">SDC9_81895</name>
</gene>
<reference evidence="3" key="1">
    <citation type="submission" date="2019-08" db="EMBL/GenBank/DDBJ databases">
        <authorList>
            <person name="Kucharzyk K."/>
            <person name="Murdoch R.W."/>
            <person name="Higgins S."/>
            <person name="Loffler F."/>
        </authorList>
    </citation>
    <scope>NUCLEOTIDE SEQUENCE</scope>
</reference>
<feature type="transmembrane region" description="Helical" evidence="1">
    <location>
        <begin position="36"/>
        <end position="55"/>
    </location>
</feature>
<dbReference type="Pfam" id="PF14501">
    <property type="entry name" value="HATPase_c_5"/>
    <property type="match status" value="1"/>
</dbReference>
<dbReference type="GO" id="GO:0042802">
    <property type="term" value="F:identical protein binding"/>
    <property type="evidence" value="ECO:0007669"/>
    <property type="project" value="TreeGrafter"/>
</dbReference>
<name>A0A644Z308_9ZZZZ</name>
<feature type="transmembrane region" description="Helical" evidence="1">
    <location>
        <begin position="61"/>
        <end position="80"/>
    </location>
</feature>
<dbReference type="AlphaFoldDB" id="A0A644Z308"/>
<feature type="transmembrane region" description="Helical" evidence="1">
    <location>
        <begin position="189"/>
        <end position="208"/>
    </location>
</feature>
<feature type="domain" description="Sensor histidine kinase NatK-like C-terminal" evidence="2">
    <location>
        <begin position="332"/>
        <end position="431"/>
    </location>
</feature>
<organism evidence="3">
    <name type="scientific">bioreactor metagenome</name>
    <dbReference type="NCBI Taxonomy" id="1076179"/>
    <lineage>
        <taxon>unclassified sequences</taxon>
        <taxon>metagenomes</taxon>
        <taxon>ecological metagenomes</taxon>
    </lineage>
</organism>
<dbReference type="PANTHER" id="PTHR40448:SF1">
    <property type="entry name" value="TWO-COMPONENT SENSOR HISTIDINE KINASE"/>
    <property type="match status" value="1"/>
</dbReference>